<gene>
    <name evidence="2" type="ORF">L484_007555</name>
</gene>
<accession>W9SZ76</accession>
<sequence>MPILSRTKVIMVRLGLNFNTVINGEDVVNREIITLDGICQIDARNDSETNKGKWKGHIWRIEKNSRIRVARGNLRTRRSSPEKIPSSGSIDSPIKDWQFPGRTKVRRYLGFDMRGDGFRKKNQNQT</sequence>
<evidence type="ECO:0000313" key="3">
    <source>
        <dbReference type="Proteomes" id="UP000030645"/>
    </source>
</evidence>
<dbReference type="EMBL" id="KE346346">
    <property type="protein sequence ID" value="EXC33998.1"/>
    <property type="molecule type" value="Genomic_DNA"/>
</dbReference>
<dbReference type="Proteomes" id="UP000030645">
    <property type="component" value="Unassembled WGS sequence"/>
</dbReference>
<evidence type="ECO:0000256" key="1">
    <source>
        <dbReference type="SAM" id="MobiDB-lite"/>
    </source>
</evidence>
<feature type="region of interest" description="Disordered" evidence="1">
    <location>
        <begin position="72"/>
        <end position="97"/>
    </location>
</feature>
<evidence type="ECO:0000313" key="2">
    <source>
        <dbReference type="EMBL" id="EXC33998.1"/>
    </source>
</evidence>
<protein>
    <submittedName>
        <fullName evidence="2">Uncharacterized protein</fullName>
    </submittedName>
</protein>
<organism evidence="2 3">
    <name type="scientific">Morus notabilis</name>
    <dbReference type="NCBI Taxonomy" id="981085"/>
    <lineage>
        <taxon>Eukaryota</taxon>
        <taxon>Viridiplantae</taxon>
        <taxon>Streptophyta</taxon>
        <taxon>Embryophyta</taxon>
        <taxon>Tracheophyta</taxon>
        <taxon>Spermatophyta</taxon>
        <taxon>Magnoliopsida</taxon>
        <taxon>eudicotyledons</taxon>
        <taxon>Gunneridae</taxon>
        <taxon>Pentapetalae</taxon>
        <taxon>rosids</taxon>
        <taxon>fabids</taxon>
        <taxon>Rosales</taxon>
        <taxon>Moraceae</taxon>
        <taxon>Moreae</taxon>
        <taxon>Morus</taxon>
    </lineage>
</organism>
<proteinExistence type="predicted"/>
<reference evidence="3" key="1">
    <citation type="submission" date="2013-01" db="EMBL/GenBank/DDBJ databases">
        <title>Draft Genome Sequence of a Mulberry Tree, Morus notabilis C.K. Schneid.</title>
        <authorList>
            <person name="He N."/>
            <person name="Zhao S."/>
        </authorList>
    </citation>
    <scope>NUCLEOTIDE SEQUENCE</scope>
</reference>
<name>W9SZ76_9ROSA</name>
<dbReference type="AlphaFoldDB" id="W9SZ76"/>
<keyword evidence="3" id="KW-1185">Reference proteome</keyword>